<dbReference type="RefSeq" id="WP_121908916.1">
    <property type="nucleotide sequence ID" value="NZ_REFC01000018.1"/>
</dbReference>
<reference evidence="1 2" key="1">
    <citation type="submission" date="2018-10" db="EMBL/GenBank/DDBJ databases">
        <title>Genomic Encyclopedia of Archaeal and Bacterial Type Strains, Phase II (KMG-II): from individual species to whole genera.</title>
        <authorList>
            <person name="Goeker M."/>
        </authorList>
    </citation>
    <scope>NUCLEOTIDE SEQUENCE [LARGE SCALE GENOMIC DNA]</scope>
    <source>
        <strain evidence="1 2">DSM 23424</strain>
    </source>
</reference>
<accession>A0A3L9Y6F4</accession>
<sequence length="190" mass="22624">MNILILTILFFSLSNCKKNENVEKKDDYNTIATEFITQVFSDEFYDCSYIIQPNSDRNFLEVIENEMPALNYRNRLNKILKIENKSKLDSLIGLSKNFVYEKSMFRKKTELIDYRKFDSIRNDFDSIIQFGTEKEIDAVFEECPNDFYFISKPIFDKNYQIAIIDIQMGFTCLRSHPSIYRLNDGIWEKE</sequence>
<evidence type="ECO:0000313" key="2">
    <source>
        <dbReference type="Proteomes" id="UP000271339"/>
    </source>
</evidence>
<evidence type="ECO:0000313" key="1">
    <source>
        <dbReference type="EMBL" id="RMA56283.1"/>
    </source>
</evidence>
<keyword evidence="2" id="KW-1185">Reference proteome</keyword>
<dbReference type="EMBL" id="REFC01000018">
    <property type="protein sequence ID" value="RMA56283.1"/>
    <property type="molecule type" value="Genomic_DNA"/>
</dbReference>
<comment type="caution">
    <text evidence="1">The sequence shown here is derived from an EMBL/GenBank/DDBJ whole genome shotgun (WGS) entry which is preliminary data.</text>
</comment>
<name>A0A3L9Y6F4_9FLAO</name>
<organism evidence="1 2">
    <name type="scientific">Ulvibacter antarcticus</name>
    <dbReference type="NCBI Taxonomy" id="442714"/>
    <lineage>
        <taxon>Bacteria</taxon>
        <taxon>Pseudomonadati</taxon>
        <taxon>Bacteroidota</taxon>
        <taxon>Flavobacteriia</taxon>
        <taxon>Flavobacteriales</taxon>
        <taxon>Flavobacteriaceae</taxon>
        <taxon>Ulvibacter</taxon>
    </lineage>
</organism>
<gene>
    <name evidence="1" type="ORF">BXY75_3404</name>
</gene>
<dbReference type="AlphaFoldDB" id="A0A3L9Y6F4"/>
<dbReference type="OrthoDB" id="1441966at2"/>
<proteinExistence type="predicted"/>
<dbReference type="Proteomes" id="UP000271339">
    <property type="component" value="Unassembled WGS sequence"/>
</dbReference>
<protein>
    <submittedName>
        <fullName evidence="1">Uncharacterized protein</fullName>
    </submittedName>
</protein>